<dbReference type="PANTHER" id="PTHR43775:SF29">
    <property type="entry name" value="ASPERFURANONE POLYKETIDE SYNTHASE AFOG-RELATED"/>
    <property type="match status" value="1"/>
</dbReference>
<name>A0A5N5WYJ2_9EURO</name>
<dbReference type="AlphaFoldDB" id="A0A5N5WYJ2"/>
<dbReference type="InterPro" id="IPR014043">
    <property type="entry name" value="Acyl_transferase_dom"/>
</dbReference>
<dbReference type="Gene3D" id="3.40.366.10">
    <property type="entry name" value="Malonyl-Coenzyme A Acyl Carrier Protein, domain 2"/>
    <property type="match status" value="1"/>
</dbReference>
<dbReference type="Pfam" id="PF00698">
    <property type="entry name" value="Acyl_transf_1"/>
    <property type="match status" value="1"/>
</dbReference>
<dbReference type="InterPro" id="IPR016036">
    <property type="entry name" value="Malonyl_transacylase_ACP-bd"/>
</dbReference>
<sequence>MLALGVGSEKASKIIGQHAKGYAIVAAINSPQSVSISRDPWAIENVSKAAEEQGLVAHKLKVEIAHHSQHMVEVASFYLESIKTYCDEKGPISEGVPRPAFVSSVSGRLTDPATIDAAYWLKNIVQPAARKESVPSMVVEIGPHAALNPIKQTVDLFLNQRSDQPETSPFTYLLSLLYGTEAEETLLDLADTLFIVGAPIQPGADNQTDIHNAGVVTSLPAYM</sequence>
<dbReference type="GO" id="GO:0006633">
    <property type="term" value="P:fatty acid biosynthetic process"/>
    <property type="evidence" value="ECO:0007669"/>
    <property type="project" value="TreeGrafter"/>
</dbReference>
<dbReference type="SUPFAM" id="SSF52151">
    <property type="entry name" value="FabD/lysophospholipase-like"/>
    <property type="match status" value="1"/>
</dbReference>
<proteinExistence type="predicted"/>
<evidence type="ECO:0000313" key="3">
    <source>
        <dbReference type="EMBL" id="KAB8073636.1"/>
    </source>
</evidence>
<dbReference type="PANTHER" id="PTHR43775">
    <property type="entry name" value="FATTY ACID SYNTHASE"/>
    <property type="match status" value="1"/>
</dbReference>
<keyword evidence="1" id="KW-0808">Transferase</keyword>
<gene>
    <name evidence="3" type="ORF">BDV29DRAFT_157399</name>
</gene>
<dbReference type="Proteomes" id="UP000326565">
    <property type="component" value="Unassembled WGS sequence"/>
</dbReference>
<accession>A0A5N5WYJ2</accession>
<dbReference type="GO" id="GO:0004312">
    <property type="term" value="F:fatty acid synthase activity"/>
    <property type="evidence" value="ECO:0007669"/>
    <property type="project" value="TreeGrafter"/>
</dbReference>
<dbReference type="InterPro" id="IPR050091">
    <property type="entry name" value="PKS_NRPS_Biosynth_Enz"/>
</dbReference>
<organism evidence="3 4">
    <name type="scientific">Aspergillus leporis</name>
    <dbReference type="NCBI Taxonomy" id="41062"/>
    <lineage>
        <taxon>Eukaryota</taxon>
        <taxon>Fungi</taxon>
        <taxon>Dikarya</taxon>
        <taxon>Ascomycota</taxon>
        <taxon>Pezizomycotina</taxon>
        <taxon>Eurotiomycetes</taxon>
        <taxon>Eurotiomycetidae</taxon>
        <taxon>Eurotiales</taxon>
        <taxon>Aspergillaceae</taxon>
        <taxon>Aspergillus</taxon>
        <taxon>Aspergillus subgen. Circumdati</taxon>
    </lineage>
</organism>
<dbReference type="SUPFAM" id="SSF55048">
    <property type="entry name" value="Probable ACP-binding domain of malonyl-CoA ACP transacylase"/>
    <property type="match status" value="1"/>
</dbReference>
<evidence type="ECO:0000259" key="2">
    <source>
        <dbReference type="SMART" id="SM00827"/>
    </source>
</evidence>
<protein>
    <recommendedName>
        <fullName evidence="2">Malonyl-CoA:ACP transacylase (MAT) domain-containing protein</fullName>
    </recommendedName>
</protein>
<reference evidence="3 4" key="1">
    <citation type="submission" date="2019-04" db="EMBL/GenBank/DDBJ databases">
        <title>Friends and foes A comparative genomics study of 23 Aspergillus species from section Flavi.</title>
        <authorList>
            <consortium name="DOE Joint Genome Institute"/>
            <person name="Kjaerbolling I."/>
            <person name="Vesth T."/>
            <person name="Frisvad J.C."/>
            <person name="Nybo J.L."/>
            <person name="Theobald S."/>
            <person name="Kildgaard S."/>
            <person name="Isbrandt T."/>
            <person name="Kuo A."/>
            <person name="Sato A."/>
            <person name="Lyhne E.K."/>
            <person name="Kogle M.E."/>
            <person name="Wiebenga A."/>
            <person name="Kun R.S."/>
            <person name="Lubbers R.J."/>
            <person name="Makela M.R."/>
            <person name="Barry K."/>
            <person name="Chovatia M."/>
            <person name="Clum A."/>
            <person name="Daum C."/>
            <person name="Haridas S."/>
            <person name="He G."/>
            <person name="LaButti K."/>
            <person name="Lipzen A."/>
            <person name="Mondo S."/>
            <person name="Riley R."/>
            <person name="Salamov A."/>
            <person name="Simmons B.A."/>
            <person name="Magnuson J.K."/>
            <person name="Henrissat B."/>
            <person name="Mortensen U.H."/>
            <person name="Larsen T.O."/>
            <person name="Devries R.P."/>
            <person name="Grigoriev I.V."/>
            <person name="Machida M."/>
            <person name="Baker S.E."/>
            <person name="Andersen M.R."/>
        </authorList>
    </citation>
    <scope>NUCLEOTIDE SEQUENCE [LARGE SCALE GENOMIC DNA]</scope>
    <source>
        <strain evidence="3 4">CBS 151.66</strain>
    </source>
</reference>
<feature type="domain" description="Malonyl-CoA:ACP transacylase (MAT)" evidence="2">
    <location>
        <begin position="1"/>
        <end position="180"/>
    </location>
</feature>
<evidence type="ECO:0000256" key="1">
    <source>
        <dbReference type="ARBA" id="ARBA00022679"/>
    </source>
</evidence>
<dbReference type="InterPro" id="IPR016035">
    <property type="entry name" value="Acyl_Trfase/lysoPLipase"/>
</dbReference>
<dbReference type="EMBL" id="ML732223">
    <property type="protein sequence ID" value="KAB8073636.1"/>
    <property type="molecule type" value="Genomic_DNA"/>
</dbReference>
<dbReference type="GO" id="GO:0044550">
    <property type="term" value="P:secondary metabolite biosynthetic process"/>
    <property type="evidence" value="ECO:0007669"/>
    <property type="project" value="TreeGrafter"/>
</dbReference>
<dbReference type="SMART" id="SM00827">
    <property type="entry name" value="PKS_AT"/>
    <property type="match status" value="1"/>
</dbReference>
<dbReference type="InterPro" id="IPR001227">
    <property type="entry name" value="Ac_transferase_dom_sf"/>
</dbReference>
<keyword evidence="4" id="KW-1185">Reference proteome</keyword>
<dbReference type="OrthoDB" id="3799328at2759"/>
<evidence type="ECO:0000313" key="4">
    <source>
        <dbReference type="Proteomes" id="UP000326565"/>
    </source>
</evidence>